<dbReference type="Pfam" id="PF01040">
    <property type="entry name" value="UbiA"/>
    <property type="match status" value="1"/>
</dbReference>
<keyword evidence="6" id="KW-0808">Transferase</keyword>
<comment type="caution">
    <text evidence="6">The sequence shown here is derived from an EMBL/GenBank/DDBJ whole genome shotgun (WGS) entry which is preliminary data.</text>
</comment>
<dbReference type="Proteomes" id="UP000317043">
    <property type="component" value="Unassembled WGS sequence"/>
</dbReference>
<evidence type="ECO:0000256" key="3">
    <source>
        <dbReference type="ARBA" id="ARBA00022989"/>
    </source>
</evidence>
<gene>
    <name evidence="6" type="ORF">FB566_2957</name>
</gene>
<accession>A0A543AXU4</accession>
<evidence type="ECO:0000313" key="6">
    <source>
        <dbReference type="EMBL" id="TQL77398.1"/>
    </source>
</evidence>
<evidence type="ECO:0000256" key="1">
    <source>
        <dbReference type="ARBA" id="ARBA00004141"/>
    </source>
</evidence>
<dbReference type="GO" id="GO:0016765">
    <property type="term" value="F:transferase activity, transferring alkyl or aryl (other than methyl) groups"/>
    <property type="evidence" value="ECO:0007669"/>
    <property type="project" value="InterPro"/>
</dbReference>
<keyword evidence="2 5" id="KW-0812">Transmembrane</keyword>
<dbReference type="GO" id="GO:0016020">
    <property type="term" value="C:membrane"/>
    <property type="evidence" value="ECO:0007669"/>
    <property type="project" value="UniProtKB-SubCell"/>
</dbReference>
<evidence type="ECO:0000256" key="2">
    <source>
        <dbReference type="ARBA" id="ARBA00022692"/>
    </source>
</evidence>
<dbReference type="OrthoDB" id="3212588at2"/>
<feature type="transmembrane region" description="Helical" evidence="5">
    <location>
        <begin position="102"/>
        <end position="123"/>
    </location>
</feature>
<dbReference type="InParanoid" id="A0A543AXU4"/>
<evidence type="ECO:0000256" key="5">
    <source>
        <dbReference type="SAM" id="Phobius"/>
    </source>
</evidence>
<dbReference type="EMBL" id="VFOW01000001">
    <property type="protein sequence ID" value="TQL77398.1"/>
    <property type="molecule type" value="Genomic_DNA"/>
</dbReference>
<keyword evidence="4 5" id="KW-0472">Membrane</keyword>
<protein>
    <submittedName>
        <fullName evidence="6">4-hydroxybenzoate polyprenyltransferase</fullName>
    </submittedName>
</protein>
<feature type="transmembrane region" description="Helical" evidence="5">
    <location>
        <begin position="195"/>
        <end position="213"/>
    </location>
</feature>
<organism evidence="6 7">
    <name type="scientific">Stackebrandtia endophytica</name>
    <dbReference type="NCBI Taxonomy" id="1496996"/>
    <lineage>
        <taxon>Bacteria</taxon>
        <taxon>Bacillati</taxon>
        <taxon>Actinomycetota</taxon>
        <taxon>Actinomycetes</taxon>
        <taxon>Glycomycetales</taxon>
        <taxon>Glycomycetaceae</taxon>
        <taxon>Stackebrandtia</taxon>
    </lineage>
</organism>
<dbReference type="InterPro" id="IPR000537">
    <property type="entry name" value="UbiA_prenyltransferase"/>
</dbReference>
<keyword evidence="7" id="KW-1185">Reference proteome</keyword>
<feature type="transmembrane region" description="Helical" evidence="5">
    <location>
        <begin position="243"/>
        <end position="263"/>
    </location>
</feature>
<dbReference type="AlphaFoldDB" id="A0A543AXU4"/>
<reference evidence="6 7" key="1">
    <citation type="submission" date="2019-06" db="EMBL/GenBank/DDBJ databases">
        <title>Sequencing the genomes of 1000 actinobacteria strains.</title>
        <authorList>
            <person name="Klenk H.-P."/>
        </authorList>
    </citation>
    <scope>NUCLEOTIDE SEQUENCE [LARGE SCALE GENOMIC DNA]</scope>
    <source>
        <strain evidence="6 7">DSM 45928</strain>
    </source>
</reference>
<evidence type="ECO:0000256" key="4">
    <source>
        <dbReference type="ARBA" id="ARBA00023136"/>
    </source>
</evidence>
<feature type="transmembrane region" description="Helical" evidence="5">
    <location>
        <begin position="130"/>
        <end position="149"/>
    </location>
</feature>
<proteinExistence type="predicted"/>
<keyword evidence="3 5" id="KW-1133">Transmembrane helix</keyword>
<name>A0A543AXU4_9ACTN</name>
<feature type="transmembrane region" description="Helical" evidence="5">
    <location>
        <begin position="40"/>
        <end position="58"/>
    </location>
</feature>
<feature type="transmembrane region" description="Helical" evidence="5">
    <location>
        <begin position="219"/>
        <end position="236"/>
    </location>
</feature>
<sequence length="265" mass="27747">MITLFCVTMLALLKAGHFGPSVTVTAVGFALSLTTDRPLWLSGVLAAAVFTGQLSIGWSNDWIDHPRDVAIGRSDKPIAIGGIGRRFVGVAALVALGCCVPLSLAASTTGWLHLIAVGWGWWYNAHGKSTILSVLPYVVAFGLLVLFAIPDAPWWMVAAGAVLGGAAHFANVLPDLADDAATGVRGLPHRIGRRPSTVGTVVLLATAAGLLLARLDFRWAMLTVSVTLLGAAAVAVSRSRSRFFLLVQLVALINVMMLLSVAFGA</sequence>
<evidence type="ECO:0000313" key="7">
    <source>
        <dbReference type="Proteomes" id="UP000317043"/>
    </source>
</evidence>
<comment type="subcellular location">
    <subcellularLocation>
        <location evidence="1">Membrane</location>
        <topology evidence="1">Multi-pass membrane protein</topology>
    </subcellularLocation>
</comment>